<gene>
    <name evidence="1" type="ORF">QR46_1244</name>
</gene>
<proteinExistence type="predicted"/>
<sequence length="219" mass="24948">MYPAISYSNKDRIKSSKGILTSRINLLVPALMSALRKSNGILLSTTPNSCLEDTPPSSPKSASLDQFFENSRISGSRLYYGSLVTQRDPLIDMYNEKRRTNTLTQLEEQLVQEVVELRKKMLKLLPAHEQDSSEPHEDAFELSAFAKNILRSVRVGSRTSGAEYHLVRCMRTLKSTQEELCATKQLVEKQDMMLKSLLTQNSELVAYIDHMHLQQQRKL</sequence>
<dbReference type="Proteomes" id="UP000070089">
    <property type="component" value="Unassembled WGS sequence"/>
</dbReference>
<name>A0A132NYH1_GIAIN</name>
<evidence type="ECO:0000313" key="2">
    <source>
        <dbReference type="Proteomes" id="UP000070089"/>
    </source>
</evidence>
<dbReference type="AlphaFoldDB" id="A0A132NYH1"/>
<protein>
    <submittedName>
        <fullName evidence="1">Uncharacterized protein</fullName>
    </submittedName>
</protein>
<reference evidence="1 2" key="1">
    <citation type="journal article" date="2015" name="Mol. Biochem. Parasitol.">
        <title>Identification of polymorphic genes for use in assemblage B genotyping assays through comparative genomics of multiple assemblage B Giardia duodenalis isolates.</title>
        <authorList>
            <person name="Wielinga C."/>
            <person name="Thompson R.C."/>
            <person name="Monis P."/>
            <person name="Ryan U."/>
        </authorList>
    </citation>
    <scope>NUCLEOTIDE SEQUENCE [LARGE SCALE GENOMIC DNA]</scope>
    <source>
        <strain evidence="1 2">BAH15c1</strain>
    </source>
</reference>
<dbReference type="EMBL" id="JXTI01000024">
    <property type="protein sequence ID" value="KWX14742.1"/>
    <property type="molecule type" value="Genomic_DNA"/>
</dbReference>
<dbReference type="VEuPathDB" id="GiardiaDB:QR46_1244"/>
<comment type="caution">
    <text evidence="1">The sequence shown here is derived from an EMBL/GenBank/DDBJ whole genome shotgun (WGS) entry which is preliminary data.</text>
</comment>
<organism evidence="1 2">
    <name type="scientific">Giardia duodenalis assemblage B</name>
    <dbReference type="NCBI Taxonomy" id="1394984"/>
    <lineage>
        <taxon>Eukaryota</taxon>
        <taxon>Metamonada</taxon>
        <taxon>Diplomonadida</taxon>
        <taxon>Hexamitidae</taxon>
        <taxon>Giardiinae</taxon>
        <taxon>Giardia</taxon>
    </lineage>
</organism>
<evidence type="ECO:0000313" key="1">
    <source>
        <dbReference type="EMBL" id="KWX14742.1"/>
    </source>
</evidence>
<accession>A0A132NYH1</accession>